<accession>A0A0K1EDZ1</accession>
<evidence type="ECO:0000313" key="4">
    <source>
        <dbReference type="Proteomes" id="UP000067626"/>
    </source>
</evidence>
<keyword evidence="1" id="KW-0732">Signal</keyword>
<feature type="region of interest" description="Disordered" evidence="2">
    <location>
        <begin position="218"/>
        <end position="239"/>
    </location>
</feature>
<protein>
    <recommendedName>
        <fullName evidence="5">DUF4292 domain-containing protein</fullName>
    </recommendedName>
</protein>
<reference evidence="3 4" key="1">
    <citation type="submission" date="2015-07" db="EMBL/GenBank/DDBJ databases">
        <title>Genome analysis of myxobacterium Chondromyces crocatus Cm c5 reveals a high potential for natural compound synthesis and the genetic basis for the loss of fruiting body formation.</title>
        <authorList>
            <person name="Zaburannyi N."/>
            <person name="Bunk B."/>
            <person name="Maier J."/>
            <person name="Overmann J."/>
            <person name="Mueller R."/>
        </authorList>
    </citation>
    <scope>NUCLEOTIDE SEQUENCE [LARGE SCALE GENOMIC DNA]</scope>
    <source>
        <strain evidence="3 4">Cm c5</strain>
    </source>
</reference>
<dbReference type="EMBL" id="CP012159">
    <property type="protein sequence ID" value="AKT39059.1"/>
    <property type="molecule type" value="Genomic_DNA"/>
</dbReference>
<sequence length="296" mass="32865">MRERATLCAVLTSAAFLTGCPSVSPPRSQFPTGEAALDRMKETYSCVNGVQGTAKIDHFSSKGRIRGDVYILAVNPDRVRFDIVSPFGANLYTLTSNGSTFEMLDVKEKQFLYGPASACNLARMTQVPIPGHALTSLLRGEAPVLAHSPENASIRWDEGGFYHVDVKGSRDATEEIHLGVHPDDFDKPWEAQRIRVLDVSVEQRGTVLYHAELSNHEPIETSKPREDPDGIDEPIPPIGGVCRAEVPRSIRMRVPHTEDDVIFQYKEAKWNPPVMQGSFRQPVPGGVLRRFVECRD</sequence>
<organism evidence="3 4">
    <name type="scientific">Chondromyces crocatus</name>
    <dbReference type="NCBI Taxonomy" id="52"/>
    <lineage>
        <taxon>Bacteria</taxon>
        <taxon>Pseudomonadati</taxon>
        <taxon>Myxococcota</taxon>
        <taxon>Polyangia</taxon>
        <taxon>Polyangiales</taxon>
        <taxon>Polyangiaceae</taxon>
        <taxon>Chondromyces</taxon>
    </lineage>
</organism>
<dbReference type="AlphaFoldDB" id="A0A0K1EDZ1"/>
<dbReference type="OrthoDB" id="5405540at2"/>
<dbReference type="RefSeq" id="WP_050431207.1">
    <property type="nucleotide sequence ID" value="NZ_CP012159.1"/>
</dbReference>
<dbReference type="InterPro" id="IPR029046">
    <property type="entry name" value="LolA/LolB/LppX"/>
</dbReference>
<dbReference type="KEGG" id="ccro:CMC5_032050"/>
<evidence type="ECO:0000256" key="2">
    <source>
        <dbReference type="SAM" id="MobiDB-lite"/>
    </source>
</evidence>
<gene>
    <name evidence="3" type="ORF">CMC5_032050</name>
</gene>
<evidence type="ECO:0000313" key="3">
    <source>
        <dbReference type="EMBL" id="AKT39059.1"/>
    </source>
</evidence>
<evidence type="ECO:0000256" key="1">
    <source>
        <dbReference type="ARBA" id="ARBA00022729"/>
    </source>
</evidence>
<name>A0A0K1EDZ1_CHOCO</name>
<proteinExistence type="predicted"/>
<evidence type="ECO:0008006" key="5">
    <source>
        <dbReference type="Google" id="ProtNLM"/>
    </source>
</evidence>
<keyword evidence="4" id="KW-1185">Reference proteome</keyword>
<dbReference type="Proteomes" id="UP000067626">
    <property type="component" value="Chromosome"/>
</dbReference>
<dbReference type="PROSITE" id="PS51257">
    <property type="entry name" value="PROKAR_LIPOPROTEIN"/>
    <property type="match status" value="1"/>
</dbReference>
<dbReference type="SUPFAM" id="SSF89392">
    <property type="entry name" value="Prokaryotic lipoproteins and lipoprotein localization factors"/>
    <property type="match status" value="1"/>
</dbReference>
<feature type="compositionally biased region" description="Basic and acidic residues" evidence="2">
    <location>
        <begin position="218"/>
        <end position="228"/>
    </location>
</feature>
<dbReference type="Gene3D" id="2.50.20.10">
    <property type="entry name" value="Lipoprotein localisation LolA/LolB/LppX"/>
    <property type="match status" value="1"/>
</dbReference>